<dbReference type="Pfam" id="PF00924">
    <property type="entry name" value="MS_channel_2nd"/>
    <property type="match status" value="1"/>
</dbReference>
<proteinExistence type="inferred from homology"/>
<comment type="caution">
    <text evidence="10">The sequence shown here is derived from an EMBL/GenBank/DDBJ whole genome shotgun (WGS) entry which is preliminary data.</text>
</comment>
<evidence type="ECO:0000256" key="1">
    <source>
        <dbReference type="ARBA" id="ARBA00004651"/>
    </source>
</evidence>
<dbReference type="InterPro" id="IPR023408">
    <property type="entry name" value="MscS_beta-dom_sf"/>
</dbReference>
<dbReference type="AlphaFoldDB" id="A0A7Z7AXC2"/>
<dbReference type="SUPFAM" id="SSF50182">
    <property type="entry name" value="Sm-like ribonucleoproteins"/>
    <property type="match status" value="1"/>
</dbReference>
<evidence type="ECO:0000256" key="7">
    <source>
        <dbReference type="SAM" id="Phobius"/>
    </source>
</evidence>
<evidence type="ECO:0000256" key="3">
    <source>
        <dbReference type="ARBA" id="ARBA00022475"/>
    </source>
</evidence>
<name>A0A7Z7AXC2_9EURY</name>
<dbReference type="Pfam" id="PF21082">
    <property type="entry name" value="MS_channel_3rd"/>
    <property type="match status" value="1"/>
</dbReference>
<keyword evidence="4 7" id="KW-0812">Transmembrane</keyword>
<dbReference type="RefSeq" id="WP_091709833.1">
    <property type="nucleotide sequence ID" value="NZ_FNCA01000004.1"/>
</dbReference>
<dbReference type="EMBL" id="FNCA01000004">
    <property type="protein sequence ID" value="SDF83922.1"/>
    <property type="molecule type" value="Genomic_DNA"/>
</dbReference>
<evidence type="ECO:0000256" key="2">
    <source>
        <dbReference type="ARBA" id="ARBA00008017"/>
    </source>
</evidence>
<evidence type="ECO:0000259" key="9">
    <source>
        <dbReference type="Pfam" id="PF21082"/>
    </source>
</evidence>
<dbReference type="OrthoDB" id="121853at2157"/>
<dbReference type="Gene3D" id="3.30.70.100">
    <property type="match status" value="1"/>
</dbReference>
<dbReference type="InterPro" id="IPR049278">
    <property type="entry name" value="MS_channel_C"/>
</dbReference>
<dbReference type="SUPFAM" id="SSF82861">
    <property type="entry name" value="Mechanosensitive channel protein MscS (YggB), transmembrane region"/>
    <property type="match status" value="1"/>
</dbReference>
<evidence type="ECO:0000256" key="5">
    <source>
        <dbReference type="ARBA" id="ARBA00022989"/>
    </source>
</evidence>
<accession>A0A7Z7AXC2</accession>
<comment type="subcellular location">
    <subcellularLocation>
        <location evidence="1">Cell membrane</location>
        <topology evidence="1">Multi-pass membrane protein</topology>
    </subcellularLocation>
</comment>
<sequence length="304" mass="34582">MTDILAIPEWATWKLVNLLVVIIIILLTIFLARFVDRLLIRQFNIVSKKMNVDLTSYRVVRHTVVAAIYLIGIMIVVNLIPSLETLSITLFASAGFAGIVLGLAAQSTLSNIISGISLAAFRPFRVGDLVTIKDEYGRITDITLRHTVVRTWDNRRLIIPNSVISEDAIINWSIEDPTVNWPIDIGISYDADIDKARQIMICEARKHSNTMTFSQIKKYHPDMKKEEVVTVRVRELGDFAVILRLLIWVDDRDIAYDTGCDIREAIKKRFHAEGIEIPFPYRTIVYKKDLQAEVSAIEEEKVSV</sequence>
<feature type="transmembrane region" description="Helical" evidence="7">
    <location>
        <begin position="86"/>
        <end position="105"/>
    </location>
</feature>
<feature type="transmembrane region" description="Helical" evidence="7">
    <location>
        <begin position="59"/>
        <end position="80"/>
    </location>
</feature>
<dbReference type="InterPro" id="IPR011014">
    <property type="entry name" value="MscS_channel_TM-2"/>
</dbReference>
<feature type="domain" description="Mechanosensitive ion channel MscS" evidence="8">
    <location>
        <begin position="108"/>
        <end position="173"/>
    </location>
</feature>
<dbReference type="PANTHER" id="PTHR30221:SF8">
    <property type="entry name" value="SMALL-CONDUCTANCE MECHANOSENSITIVE CHANNEL"/>
    <property type="match status" value="1"/>
</dbReference>
<dbReference type="InterPro" id="IPR006685">
    <property type="entry name" value="MscS_channel_2nd"/>
</dbReference>
<dbReference type="Gene3D" id="2.30.30.60">
    <property type="match status" value="1"/>
</dbReference>
<dbReference type="Gene3D" id="1.10.287.1260">
    <property type="match status" value="1"/>
</dbReference>
<dbReference type="PANTHER" id="PTHR30221">
    <property type="entry name" value="SMALL-CONDUCTANCE MECHANOSENSITIVE CHANNEL"/>
    <property type="match status" value="1"/>
</dbReference>
<gene>
    <name evidence="10" type="ORF">SAMN04488589_1481</name>
</gene>
<dbReference type="SUPFAM" id="SSF82689">
    <property type="entry name" value="Mechanosensitive channel protein MscS (YggB), C-terminal domain"/>
    <property type="match status" value="1"/>
</dbReference>
<dbReference type="GO" id="GO:0008381">
    <property type="term" value="F:mechanosensitive monoatomic ion channel activity"/>
    <property type="evidence" value="ECO:0007669"/>
    <property type="project" value="InterPro"/>
</dbReference>
<dbReference type="Proteomes" id="UP000199259">
    <property type="component" value="Unassembled WGS sequence"/>
</dbReference>
<feature type="domain" description="Mechanosensitive ion channel MscS C-terminal" evidence="9">
    <location>
        <begin position="183"/>
        <end position="277"/>
    </location>
</feature>
<keyword evidence="5 7" id="KW-1133">Transmembrane helix</keyword>
<keyword evidence="3" id="KW-1003">Cell membrane</keyword>
<organism evidence="10 11">
    <name type="scientific">Methanolobus vulcani</name>
    <dbReference type="NCBI Taxonomy" id="38026"/>
    <lineage>
        <taxon>Archaea</taxon>
        <taxon>Methanobacteriati</taxon>
        <taxon>Methanobacteriota</taxon>
        <taxon>Stenosarchaea group</taxon>
        <taxon>Methanomicrobia</taxon>
        <taxon>Methanosarcinales</taxon>
        <taxon>Methanosarcinaceae</taxon>
        <taxon>Methanolobus</taxon>
    </lineage>
</organism>
<evidence type="ECO:0000313" key="11">
    <source>
        <dbReference type="Proteomes" id="UP000199259"/>
    </source>
</evidence>
<reference evidence="10 11" key="1">
    <citation type="submission" date="2016-10" db="EMBL/GenBank/DDBJ databases">
        <authorList>
            <person name="Varghese N."/>
            <person name="Submissions S."/>
        </authorList>
    </citation>
    <scope>NUCLEOTIDE SEQUENCE [LARGE SCALE GENOMIC DNA]</scope>
    <source>
        <strain evidence="10 11">PL 12/M</strain>
    </source>
</reference>
<evidence type="ECO:0000256" key="6">
    <source>
        <dbReference type="ARBA" id="ARBA00023136"/>
    </source>
</evidence>
<dbReference type="GO" id="GO:0005886">
    <property type="term" value="C:plasma membrane"/>
    <property type="evidence" value="ECO:0007669"/>
    <property type="project" value="UniProtKB-SubCell"/>
</dbReference>
<evidence type="ECO:0000256" key="4">
    <source>
        <dbReference type="ARBA" id="ARBA00022692"/>
    </source>
</evidence>
<protein>
    <submittedName>
        <fullName evidence="10">Mechanosensitive ion channel</fullName>
    </submittedName>
</protein>
<feature type="transmembrane region" description="Helical" evidence="7">
    <location>
        <begin position="15"/>
        <end position="35"/>
    </location>
</feature>
<keyword evidence="11" id="KW-1185">Reference proteome</keyword>
<evidence type="ECO:0000313" key="10">
    <source>
        <dbReference type="EMBL" id="SDF83922.1"/>
    </source>
</evidence>
<dbReference type="InterPro" id="IPR010920">
    <property type="entry name" value="LSM_dom_sf"/>
</dbReference>
<comment type="similarity">
    <text evidence="2">Belongs to the MscS (TC 1.A.23) family.</text>
</comment>
<dbReference type="InterPro" id="IPR011066">
    <property type="entry name" value="MscS_channel_C_sf"/>
</dbReference>
<keyword evidence="6 7" id="KW-0472">Membrane</keyword>
<dbReference type="InterPro" id="IPR045275">
    <property type="entry name" value="MscS_archaea/bacteria_type"/>
</dbReference>
<evidence type="ECO:0000259" key="8">
    <source>
        <dbReference type="Pfam" id="PF00924"/>
    </source>
</evidence>